<reference evidence="2" key="1">
    <citation type="submission" date="2014-09" db="EMBL/GenBank/DDBJ databases">
        <authorList>
            <person name="Magalhaes I.L.F."/>
            <person name="Oliveira U."/>
            <person name="Santos F.R."/>
            <person name="Vidigal T.H.D.A."/>
            <person name="Brescovit A.D."/>
            <person name="Santos A.J."/>
        </authorList>
    </citation>
    <scope>NUCLEOTIDE SEQUENCE</scope>
    <source>
        <tissue evidence="2">Shoot tissue taken approximately 20 cm above the soil surface</tissue>
    </source>
</reference>
<feature type="transmembrane region" description="Helical" evidence="1">
    <location>
        <begin position="34"/>
        <end position="57"/>
    </location>
</feature>
<proteinExistence type="predicted"/>
<evidence type="ECO:0000256" key="1">
    <source>
        <dbReference type="SAM" id="Phobius"/>
    </source>
</evidence>
<dbReference type="EMBL" id="GBRH01171641">
    <property type="protein sequence ID" value="JAE26255.1"/>
    <property type="molecule type" value="Transcribed_RNA"/>
</dbReference>
<sequence>MQCFTQIPVPWSIVWWYVGTSCQLSTPMNMALKTLLLCVDLLSFCLITAGIKLPYFLSSI</sequence>
<keyword evidence="1" id="KW-1133">Transmembrane helix</keyword>
<organism evidence="2">
    <name type="scientific">Arundo donax</name>
    <name type="common">Giant reed</name>
    <name type="synonym">Donax arundinaceus</name>
    <dbReference type="NCBI Taxonomy" id="35708"/>
    <lineage>
        <taxon>Eukaryota</taxon>
        <taxon>Viridiplantae</taxon>
        <taxon>Streptophyta</taxon>
        <taxon>Embryophyta</taxon>
        <taxon>Tracheophyta</taxon>
        <taxon>Spermatophyta</taxon>
        <taxon>Magnoliopsida</taxon>
        <taxon>Liliopsida</taxon>
        <taxon>Poales</taxon>
        <taxon>Poaceae</taxon>
        <taxon>PACMAD clade</taxon>
        <taxon>Arundinoideae</taxon>
        <taxon>Arundineae</taxon>
        <taxon>Arundo</taxon>
    </lineage>
</organism>
<keyword evidence="1" id="KW-0472">Membrane</keyword>
<evidence type="ECO:0000313" key="2">
    <source>
        <dbReference type="EMBL" id="JAE26255.1"/>
    </source>
</evidence>
<protein>
    <submittedName>
        <fullName evidence="2">Uncharacterized protein</fullName>
    </submittedName>
</protein>
<name>A0A0A9GM96_ARUDO</name>
<accession>A0A0A9GM96</accession>
<reference evidence="2" key="2">
    <citation type="journal article" date="2015" name="Data Brief">
        <title>Shoot transcriptome of the giant reed, Arundo donax.</title>
        <authorList>
            <person name="Barrero R.A."/>
            <person name="Guerrero F.D."/>
            <person name="Moolhuijzen P."/>
            <person name="Goolsby J.A."/>
            <person name="Tidwell J."/>
            <person name="Bellgard S.E."/>
            <person name="Bellgard M.I."/>
        </authorList>
    </citation>
    <scope>NUCLEOTIDE SEQUENCE</scope>
    <source>
        <tissue evidence="2">Shoot tissue taken approximately 20 cm above the soil surface</tissue>
    </source>
</reference>
<keyword evidence="1" id="KW-0812">Transmembrane</keyword>
<dbReference type="AlphaFoldDB" id="A0A0A9GM96"/>